<reference evidence="2 3" key="1">
    <citation type="journal article" date="2015" name="Plant Cell">
        <title>Oil accumulation by the oleaginous diatom Fistulifera solaris as revealed by the genome and transcriptome.</title>
        <authorList>
            <person name="Tanaka T."/>
            <person name="Maeda Y."/>
            <person name="Veluchamy A."/>
            <person name="Tanaka M."/>
            <person name="Abida H."/>
            <person name="Marechal E."/>
            <person name="Bowler C."/>
            <person name="Muto M."/>
            <person name="Sunaga Y."/>
            <person name="Tanaka M."/>
            <person name="Yoshino T."/>
            <person name="Taniguchi T."/>
            <person name="Fukuda Y."/>
            <person name="Nemoto M."/>
            <person name="Matsumoto M."/>
            <person name="Wong P.S."/>
            <person name="Aburatani S."/>
            <person name="Fujibuchi W."/>
        </authorList>
    </citation>
    <scope>NUCLEOTIDE SEQUENCE [LARGE SCALE GENOMIC DNA]</scope>
    <source>
        <strain evidence="2 3">JPCC DA0580</strain>
    </source>
</reference>
<feature type="region of interest" description="Disordered" evidence="1">
    <location>
        <begin position="1"/>
        <end position="24"/>
    </location>
</feature>
<organism evidence="2 3">
    <name type="scientific">Fistulifera solaris</name>
    <name type="common">Oleaginous diatom</name>
    <dbReference type="NCBI Taxonomy" id="1519565"/>
    <lineage>
        <taxon>Eukaryota</taxon>
        <taxon>Sar</taxon>
        <taxon>Stramenopiles</taxon>
        <taxon>Ochrophyta</taxon>
        <taxon>Bacillariophyta</taxon>
        <taxon>Bacillariophyceae</taxon>
        <taxon>Bacillariophycidae</taxon>
        <taxon>Naviculales</taxon>
        <taxon>Naviculaceae</taxon>
        <taxon>Fistulifera</taxon>
    </lineage>
</organism>
<sequence>MNRPLSAPKSPPTPPLRSSPVASRTSIELSPGVFLPVLGSQECWDAIERGHCVNAECFVCNALLQCKDDASHFICPGCMTISPLQQTSARVEASIALALKTEVLLESLLSQS</sequence>
<accession>A0A1Z5KCZ4</accession>
<keyword evidence="3" id="KW-1185">Reference proteome</keyword>
<protein>
    <submittedName>
        <fullName evidence="2">Uncharacterized protein</fullName>
    </submittedName>
</protein>
<gene>
    <name evidence="2" type="ORF">FisN_9Hh349</name>
</gene>
<dbReference type="Proteomes" id="UP000198406">
    <property type="component" value="Unassembled WGS sequence"/>
</dbReference>
<dbReference type="OrthoDB" id="56058at2759"/>
<name>A0A1Z5KCZ4_FISSO</name>
<proteinExistence type="predicted"/>
<dbReference type="InParanoid" id="A0A1Z5KCZ4"/>
<evidence type="ECO:0000256" key="1">
    <source>
        <dbReference type="SAM" id="MobiDB-lite"/>
    </source>
</evidence>
<evidence type="ECO:0000313" key="2">
    <source>
        <dbReference type="EMBL" id="GAX24097.1"/>
    </source>
</evidence>
<comment type="caution">
    <text evidence="2">The sequence shown here is derived from an EMBL/GenBank/DDBJ whole genome shotgun (WGS) entry which is preliminary data.</text>
</comment>
<dbReference type="EMBL" id="BDSP01000206">
    <property type="protein sequence ID" value="GAX24097.1"/>
    <property type="molecule type" value="Genomic_DNA"/>
</dbReference>
<evidence type="ECO:0000313" key="3">
    <source>
        <dbReference type="Proteomes" id="UP000198406"/>
    </source>
</evidence>
<dbReference type="AlphaFoldDB" id="A0A1Z5KCZ4"/>